<accession>A0A101LZY3</accession>
<sequence length="87" mass="9954">MLGILDLRILFHSPLLLEKPVQLVRLGRLLRMLLQLMLEIIPFQPILVQLGILQLRCLVQLMLIQPLFWEYDPGIAARTAPDSIDVG</sequence>
<comment type="caution">
    <text evidence="1">The sequence shown here is derived from an EMBL/GenBank/DDBJ whole genome shotgun (WGS) entry which is preliminary data.</text>
</comment>
<proteinExistence type="predicted"/>
<dbReference type="EMBL" id="LKAM01000006">
    <property type="protein sequence ID" value="KUM48313.1"/>
    <property type="molecule type" value="Genomic_DNA"/>
</dbReference>
<reference evidence="1" key="1">
    <citation type="journal article" date="2015" name="Genome Biol. Evol.">
        <title>Organellar Genomes of White Spruce (Picea glauca): Assembly and Annotation.</title>
        <authorList>
            <person name="Jackman S.D."/>
            <person name="Warren R.L."/>
            <person name="Gibb E.A."/>
            <person name="Vandervalk B.P."/>
            <person name="Mohamadi H."/>
            <person name="Chu J."/>
            <person name="Raymond A."/>
            <person name="Pleasance S."/>
            <person name="Coope R."/>
            <person name="Wildung M.R."/>
            <person name="Ritland C.E."/>
            <person name="Bousquet J."/>
            <person name="Jones S.J."/>
            <person name="Bohlmann J."/>
            <person name="Birol I."/>
        </authorList>
    </citation>
    <scope>NUCLEOTIDE SEQUENCE [LARGE SCALE GENOMIC DNA]</scope>
    <source>
        <tissue evidence="1">Flushing bud</tissue>
    </source>
</reference>
<gene>
    <name evidence="1" type="ORF">ABT39_MTgene5313</name>
</gene>
<keyword evidence="1" id="KW-0496">Mitochondrion</keyword>
<geneLocation type="mitochondrion" evidence="1"/>
<dbReference type="AlphaFoldDB" id="A0A101LZY3"/>
<evidence type="ECO:0000313" key="1">
    <source>
        <dbReference type="EMBL" id="KUM48313.1"/>
    </source>
</evidence>
<organism evidence="1">
    <name type="scientific">Picea glauca</name>
    <name type="common">White spruce</name>
    <name type="synonym">Pinus glauca</name>
    <dbReference type="NCBI Taxonomy" id="3330"/>
    <lineage>
        <taxon>Eukaryota</taxon>
        <taxon>Viridiplantae</taxon>
        <taxon>Streptophyta</taxon>
        <taxon>Embryophyta</taxon>
        <taxon>Tracheophyta</taxon>
        <taxon>Spermatophyta</taxon>
        <taxon>Pinopsida</taxon>
        <taxon>Pinidae</taxon>
        <taxon>Conifers I</taxon>
        <taxon>Pinales</taxon>
        <taxon>Pinaceae</taxon>
        <taxon>Picea</taxon>
    </lineage>
</organism>
<name>A0A101LZY3_PICGL</name>
<protein>
    <submittedName>
        <fullName evidence="1">Uncharacterized protein</fullName>
    </submittedName>
</protein>